<dbReference type="AlphaFoldDB" id="A0A1L7WJH2"/>
<dbReference type="OrthoDB" id="10254221at2759"/>
<feature type="domain" description="NAD(P)-binding" evidence="1">
    <location>
        <begin position="7"/>
        <end position="108"/>
    </location>
</feature>
<reference evidence="2 3" key="1">
    <citation type="submission" date="2016-03" db="EMBL/GenBank/DDBJ databases">
        <authorList>
            <person name="Ploux O."/>
        </authorList>
    </citation>
    <scope>NUCLEOTIDE SEQUENCE [LARGE SCALE GENOMIC DNA]</scope>
    <source>
        <strain evidence="2 3">UAMH 11012</strain>
    </source>
</reference>
<dbReference type="SUPFAM" id="SSF51735">
    <property type="entry name" value="NAD(P)-binding Rossmann-fold domains"/>
    <property type="match status" value="1"/>
</dbReference>
<dbReference type="Gene3D" id="3.40.50.720">
    <property type="entry name" value="NAD(P)-binding Rossmann-like Domain"/>
    <property type="match status" value="1"/>
</dbReference>
<dbReference type="EMBL" id="FJOG01000003">
    <property type="protein sequence ID" value="CZR52929.1"/>
    <property type="molecule type" value="Genomic_DNA"/>
</dbReference>
<dbReference type="Pfam" id="PF13460">
    <property type="entry name" value="NAD_binding_10"/>
    <property type="match status" value="1"/>
</dbReference>
<evidence type="ECO:0000259" key="1">
    <source>
        <dbReference type="Pfam" id="PF13460"/>
    </source>
</evidence>
<dbReference type="STRING" id="576137.A0A1L7WJH2"/>
<dbReference type="InterPro" id="IPR036291">
    <property type="entry name" value="NAD(P)-bd_dom_sf"/>
</dbReference>
<evidence type="ECO:0000313" key="2">
    <source>
        <dbReference type="EMBL" id="CZR52929.1"/>
    </source>
</evidence>
<gene>
    <name evidence="2" type="ORF">PAC_02807</name>
</gene>
<sequence>MRVLVLGVTGRVGSRLIPALLAHKHEVVAYVRTVSKISPKVTAKLNSVVVGVGTDSAGIKAAILSNNCDAVVNAAGLAPFTSLYKKGPLPDIFAAVVKAAVDAREERGGPALRCWFMSGWSLLDSPKQPHMIMDYIPLYPVHKRNLDLIKTHSTDEIAWSLFCASNMPPKYDTPQYPRPTIISSPSSSIFRNVGELRGFIAADLEKGLQSELAGKRVGVKEKAKASQLVGMPISLVTVSNRVLGKDCSRDNEDEVIPLGIVRTRTMIKP</sequence>
<accession>A0A1L7WJH2</accession>
<organism evidence="2 3">
    <name type="scientific">Phialocephala subalpina</name>
    <dbReference type="NCBI Taxonomy" id="576137"/>
    <lineage>
        <taxon>Eukaryota</taxon>
        <taxon>Fungi</taxon>
        <taxon>Dikarya</taxon>
        <taxon>Ascomycota</taxon>
        <taxon>Pezizomycotina</taxon>
        <taxon>Leotiomycetes</taxon>
        <taxon>Helotiales</taxon>
        <taxon>Mollisiaceae</taxon>
        <taxon>Phialocephala</taxon>
        <taxon>Phialocephala fortinii species complex</taxon>
    </lineage>
</organism>
<proteinExistence type="predicted"/>
<protein>
    <recommendedName>
        <fullName evidence="1">NAD(P)-binding domain-containing protein</fullName>
    </recommendedName>
</protein>
<name>A0A1L7WJH2_9HELO</name>
<evidence type="ECO:0000313" key="3">
    <source>
        <dbReference type="Proteomes" id="UP000184330"/>
    </source>
</evidence>
<keyword evidence="3" id="KW-1185">Reference proteome</keyword>
<dbReference type="Proteomes" id="UP000184330">
    <property type="component" value="Unassembled WGS sequence"/>
</dbReference>
<dbReference type="InterPro" id="IPR016040">
    <property type="entry name" value="NAD(P)-bd_dom"/>
</dbReference>